<evidence type="ECO:0000256" key="4">
    <source>
        <dbReference type="ARBA" id="ARBA00022729"/>
    </source>
</evidence>
<dbReference type="PANTHER" id="PTHR35038">
    <property type="entry name" value="DISSIMILATORY SULFITE REDUCTASE SIRA"/>
    <property type="match status" value="1"/>
</dbReference>
<dbReference type="SUPFAM" id="SSF48695">
    <property type="entry name" value="Multiheme cytochromes"/>
    <property type="match status" value="1"/>
</dbReference>
<name>A0A177E8L5_9BACT</name>
<organism evidence="7 8">
    <name type="scientific">Thermodesulfatator autotrophicus</name>
    <dbReference type="NCBI Taxonomy" id="1795632"/>
    <lineage>
        <taxon>Bacteria</taxon>
        <taxon>Pseudomonadati</taxon>
        <taxon>Thermodesulfobacteriota</taxon>
        <taxon>Thermodesulfobacteria</taxon>
        <taxon>Thermodesulfobacteriales</taxon>
        <taxon>Thermodesulfatatoraceae</taxon>
        <taxon>Thermodesulfatator</taxon>
    </lineage>
</organism>
<dbReference type="EMBL" id="LSFI01000032">
    <property type="protein sequence ID" value="OAG27359.1"/>
    <property type="molecule type" value="Genomic_DNA"/>
</dbReference>
<dbReference type="PROSITE" id="PS51257">
    <property type="entry name" value="PROKAR_LIPOPROTEIN"/>
    <property type="match status" value="1"/>
</dbReference>
<evidence type="ECO:0000256" key="3">
    <source>
        <dbReference type="ARBA" id="ARBA00022723"/>
    </source>
</evidence>
<dbReference type="RefSeq" id="WP_068542500.1">
    <property type="nucleotide sequence ID" value="NZ_LSFI01000032.1"/>
</dbReference>
<keyword evidence="8" id="KW-1185">Reference proteome</keyword>
<dbReference type="Proteomes" id="UP000076964">
    <property type="component" value="Unassembled WGS sequence"/>
</dbReference>
<keyword evidence="3" id="KW-0479">Metal-binding</keyword>
<keyword evidence="6" id="KW-0408">Iron</keyword>
<accession>A0A177E8L5</accession>
<gene>
    <name evidence="7" type="ORF">TH606_07410</name>
</gene>
<dbReference type="STRING" id="1795632.TH606_07410"/>
<evidence type="ECO:0000256" key="2">
    <source>
        <dbReference type="ARBA" id="ARBA00022617"/>
    </source>
</evidence>
<sequence length="447" mass="51048">MRFLVLFFLVILVGCQSKESKPVLHTCKDCHHYELDEKHSFACTRCHGGKTPAASPEEAHKGLIASPASPANWEKACGSCHAEKIEKIKKASHFTLTGVINPVLEAFNLPAVAGIKALPEPEVIKTREDLVYDLLRRRCLRCHLFYKGDDYAETRRGTGCAACHLFYGNGKLEDHRFIKTPPDRLCLHCHYGNRVGFDYYGLFEHDYPYPFRSPLIDGELPPRPWGVEFHEMAKDVHLKAGMSCLSCHTGEELMAGEKGPSCTDCHKLKPKSPFHTPEVLARVRCSACHAQFSFQDRGYYLLLHYDPDWEDWAEFYVQGSSEIENFILKNAQGEDATPVMADKISGKPRQGLWFLGFKERRFETLPLGRDEKGKISIMRPLLDLHLSFVNEDDEVVFDDLTPFAVKRNPQKAYLPYSPHTIGRGDSFRAQKILEMLHEDRRLEPKRR</sequence>
<evidence type="ECO:0000256" key="6">
    <source>
        <dbReference type="ARBA" id="ARBA00023004"/>
    </source>
</evidence>
<dbReference type="InterPro" id="IPR036280">
    <property type="entry name" value="Multihaem_cyt_sf"/>
</dbReference>
<dbReference type="Gene3D" id="1.10.3820.10">
    <property type="entry name" value="Di-heme elbow motif domain"/>
    <property type="match status" value="1"/>
</dbReference>
<dbReference type="OrthoDB" id="9783375at2"/>
<comment type="caution">
    <text evidence="7">The sequence shown here is derived from an EMBL/GenBank/DDBJ whole genome shotgun (WGS) entry which is preliminary data.</text>
</comment>
<dbReference type="GO" id="GO:0046872">
    <property type="term" value="F:metal ion binding"/>
    <property type="evidence" value="ECO:0007669"/>
    <property type="project" value="UniProtKB-KW"/>
</dbReference>
<keyword evidence="5" id="KW-0249">Electron transport</keyword>
<reference evidence="7 8" key="1">
    <citation type="submission" date="2016-02" db="EMBL/GenBank/DDBJ databases">
        <title>Draft genome sequence of Thermodesulfatator sp. S606.</title>
        <authorList>
            <person name="Lai Q."/>
            <person name="Cao J."/>
            <person name="Dupont S."/>
            <person name="Shao Z."/>
            <person name="Jebbar M."/>
            <person name="Alain K."/>
        </authorList>
    </citation>
    <scope>NUCLEOTIDE SEQUENCE [LARGE SCALE GENOMIC DNA]</scope>
    <source>
        <strain evidence="7 8">S606</strain>
    </source>
</reference>
<dbReference type="InterPro" id="IPR038266">
    <property type="entry name" value="NapC/NirT_cytc_sf"/>
</dbReference>
<evidence type="ECO:0000256" key="5">
    <source>
        <dbReference type="ARBA" id="ARBA00022982"/>
    </source>
</evidence>
<evidence type="ECO:0000313" key="7">
    <source>
        <dbReference type="EMBL" id="OAG27359.1"/>
    </source>
</evidence>
<dbReference type="AlphaFoldDB" id="A0A177E8L5"/>
<dbReference type="Gene3D" id="3.90.10.10">
    <property type="entry name" value="Cytochrome C3"/>
    <property type="match status" value="1"/>
</dbReference>
<protein>
    <submittedName>
        <fullName evidence="7">Uncharacterized protein</fullName>
    </submittedName>
</protein>
<keyword evidence="2" id="KW-0349">Heme</keyword>
<dbReference type="InterPro" id="IPR051829">
    <property type="entry name" value="Multiheme_Cytochr_ET"/>
</dbReference>
<keyword evidence="1" id="KW-0813">Transport</keyword>
<keyword evidence="4" id="KW-0732">Signal</keyword>
<evidence type="ECO:0000313" key="8">
    <source>
        <dbReference type="Proteomes" id="UP000076964"/>
    </source>
</evidence>
<proteinExistence type="predicted"/>
<evidence type="ECO:0000256" key="1">
    <source>
        <dbReference type="ARBA" id="ARBA00022448"/>
    </source>
</evidence>